<dbReference type="OrthoDB" id="9766486at2"/>
<evidence type="ECO:0000256" key="4">
    <source>
        <dbReference type="ARBA" id="ARBA00022840"/>
    </source>
</evidence>
<evidence type="ECO:0000313" key="6">
    <source>
        <dbReference type="EMBL" id="NYT85574.1"/>
    </source>
</evidence>
<dbReference type="GO" id="GO:0005524">
    <property type="term" value="F:ATP binding"/>
    <property type="evidence" value="ECO:0007669"/>
    <property type="project" value="UniProtKB-KW"/>
</dbReference>
<dbReference type="Gene3D" id="3.40.50.12780">
    <property type="entry name" value="N-terminal domain of ligase-like"/>
    <property type="match status" value="1"/>
</dbReference>
<evidence type="ECO:0000313" key="7">
    <source>
        <dbReference type="Proteomes" id="UP000554144"/>
    </source>
</evidence>
<keyword evidence="3" id="KW-0547">Nucleotide-binding</keyword>
<dbReference type="GO" id="GO:0015645">
    <property type="term" value="F:fatty acid ligase activity"/>
    <property type="evidence" value="ECO:0007669"/>
    <property type="project" value="TreeGrafter"/>
</dbReference>
<gene>
    <name evidence="6" type="ORF">H0A62_08160</name>
</gene>
<dbReference type="PANTHER" id="PTHR43605:SF10">
    <property type="entry name" value="ACYL-COA SYNTHETASE MEDIUM CHAIN FAMILY MEMBER 3"/>
    <property type="match status" value="1"/>
</dbReference>
<keyword evidence="7" id="KW-1185">Reference proteome</keyword>
<organism evidence="6 7">
    <name type="scientific">Pollutimonas harenae</name>
    <dbReference type="NCBI Taxonomy" id="657015"/>
    <lineage>
        <taxon>Bacteria</taxon>
        <taxon>Pseudomonadati</taxon>
        <taxon>Pseudomonadota</taxon>
        <taxon>Betaproteobacteria</taxon>
        <taxon>Burkholderiales</taxon>
        <taxon>Alcaligenaceae</taxon>
        <taxon>Pollutimonas</taxon>
    </lineage>
</organism>
<comment type="similarity">
    <text evidence="1">Belongs to the ATP-dependent AMP-binding enzyme family.</text>
</comment>
<comment type="caution">
    <text evidence="6">The sequence shown here is derived from an EMBL/GenBank/DDBJ whole genome shotgun (WGS) entry which is preliminary data.</text>
</comment>
<dbReference type="GO" id="GO:0006637">
    <property type="term" value="P:acyl-CoA metabolic process"/>
    <property type="evidence" value="ECO:0007669"/>
    <property type="project" value="TreeGrafter"/>
</dbReference>
<dbReference type="SUPFAM" id="SSF56801">
    <property type="entry name" value="Acetyl-CoA synthetase-like"/>
    <property type="match status" value="1"/>
</dbReference>
<dbReference type="PANTHER" id="PTHR43605">
    <property type="entry name" value="ACYL-COENZYME A SYNTHETASE"/>
    <property type="match status" value="1"/>
</dbReference>
<evidence type="ECO:0000256" key="3">
    <source>
        <dbReference type="ARBA" id="ARBA00022741"/>
    </source>
</evidence>
<dbReference type="InterPro" id="IPR042099">
    <property type="entry name" value="ANL_N_sf"/>
</dbReference>
<evidence type="ECO:0000256" key="2">
    <source>
        <dbReference type="ARBA" id="ARBA00022598"/>
    </source>
</evidence>
<feature type="domain" description="AMP-dependent synthetase/ligase" evidence="5">
    <location>
        <begin position="39"/>
        <end position="390"/>
    </location>
</feature>
<evidence type="ECO:0000259" key="5">
    <source>
        <dbReference type="Pfam" id="PF00501"/>
    </source>
</evidence>
<sequence length="450" mass="49796">MNDQYSALYQSYQWFVPSQFNIAQACVHRWAQNPLEGRRIAIFHENAQGQREVWTYTRLSDTANQLANGLIKMGIQAGDRIAVLTEQRPEAVAAYTAIFSVGAIVVPLSPGYNTDELAACLQDANIRIAIVDAACASNLLLAQNKYSALSQIIGLDFQHEAIIPWHSLLARQPTSFKPLPTSSGSPALLLYAPDHGVATPKGILLAHRTLIGVLPGFVASQNWFPQAGDVFWSPSGWQSADGLMNALLPTLYFGHAIVSTIGQFTPVLAFEIMERYQVSNAFLTPAALSALMHDIPQPRSQYKLSLRAMTINGTGLDEDIFQWCQDALDITPNQEFGQAETNQLIGNSHKRWPAKPGSMGRPYPGHHVAVLDNKGKPCPPGKTGEIALNRYDLHGHIDPLMFLGYWRNDEATLSRFQNDWYLTGELAQVDDDGYYWYAGRRKEPQGTAQS</sequence>
<keyword evidence="2" id="KW-0436">Ligase</keyword>
<accession>A0A853H640</accession>
<proteinExistence type="inferred from homology"/>
<dbReference type="InterPro" id="IPR000873">
    <property type="entry name" value="AMP-dep_synth/lig_dom"/>
</dbReference>
<dbReference type="EMBL" id="JACCEV010000002">
    <property type="protein sequence ID" value="NYT85574.1"/>
    <property type="molecule type" value="Genomic_DNA"/>
</dbReference>
<evidence type="ECO:0000256" key="1">
    <source>
        <dbReference type="ARBA" id="ARBA00006432"/>
    </source>
</evidence>
<dbReference type="InterPro" id="IPR051087">
    <property type="entry name" value="Mitochondrial_ACSM"/>
</dbReference>
<dbReference type="GO" id="GO:0006633">
    <property type="term" value="P:fatty acid biosynthetic process"/>
    <property type="evidence" value="ECO:0007669"/>
    <property type="project" value="TreeGrafter"/>
</dbReference>
<dbReference type="Pfam" id="PF00501">
    <property type="entry name" value="AMP-binding"/>
    <property type="match status" value="1"/>
</dbReference>
<name>A0A853H640_9BURK</name>
<reference evidence="6 7" key="1">
    <citation type="submission" date="2020-07" db="EMBL/GenBank/DDBJ databases">
        <title>Taxonomic revisions and descriptions of new bacterial species based on genomic comparisons in the high-G+C-content subgroup of the family Alcaligenaceae.</title>
        <authorList>
            <person name="Szabo A."/>
            <person name="Felfoldi T."/>
        </authorList>
    </citation>
    <scope>NUCLEOTIDE SEQUENCE [LARGE SCALE GENOMIC DNA]</scope>
    <source>
        <strain evidence="6 7">DSM 25667</strain>
    </source>
</reference>
<dbReference type="GO" id="GO:0004321">
    <property type="term" value="F:fatty-acyl-CoA synthase activity"/>
    <property type="evidence" value="ECO:0007669"/>
    <property type="project" value="TreeGrafter"/>
</dbReference>
<protein>
    <submittedName>
        <fullName evidence="6">AMP-binding protein</fullName>
    </submittedName>
</protein>
<keyword evidence="4" id="KW-0067">ATP-binding</keyword>
<dbReference type="Proteomes" id="UP000554144">
    <property type="component" value="Unassembled WGS sequence"/>
</dbReference>
<dbReference type="RefSeq" id="WP_130039153.1">
    <property type="nucleotide sequence ID" value="NZ_JACCEV010000002.1"/>
</dbReference>
<dbReference type="AlphaFoldDB" id="A0A853H640"/>